<proteinExistence type="predicted"/>
<protein>
    <submittedName>
        <fullName evidence="1">Uncharacterized protein</fullName>
    </submittedName>
</protein>
<evidence type="ECO:0000313" key="1">
    <source>
        <dbReference type="EMBL" id="CAA9337460.1"/>
    </source>
</evidence>
<sequence length="39" mass="3811">MFAVVAVALPLPAAARSAPANFADLAEQVTGAVVNISAS</sequence>
<feature type="non-terminal residue" evidence="1">
    <location>
        <position position="39"/>
    </location>
</feature>
<organism evidence="1">
    <name type="scientific">uncultured Microvirga sp</name>
    <dbReference type="NCBI Taxonomy" id="412392"/>
    <lineage>
        <taxon>Bacteria</taxon>
        <taxon>Pseudomonadati</taxon>
        <taxon>Pseudomonadota</taxon>
        <taxon>Alphaproteobacteria</taxon>
        <taxon>Hyphomicrobiales</taxon>
        <taxon>Methylobacteriaceae</taxon>
        <taxon>Microvirga</taxon>
        <taxon>environmental samples</taxon>
    </lineage>
</organism>
<name>A0A6J4LP01_9HYPH</name>
<accession>A0A6J4LP01</accession>
<dbReference type="EMBL" id="CADCUC010000354">
    <property type="protein sequence ID" value="CAA9337460.1"/>
    <property type="molecule type" value="Genomic_DNA"/>
</dbReference>
<reference evidence="1" key="1">
    <citation type="submission" date="2020-02" db="EMBL/GenBank/DDBJ databases">
        <authorList>
            <person name="Meier V. D."/>
        </authorList>
    </citation>
    <scope>NUCLEOTIDE SEQUENCE</scope>
    <source>
        <strain evidence="1">AVDCRST_MAG90</strain>
    </source>
</reference>
<dbReference type="AlphaFoldDB" id="A0A6J4LP01"/>
<gene>
    <name evidence="1" type="ORF">AVDCRST_MAG90-1785</name>
</gene>